<evidence type="ECO:0000256" key="5">
    <source>
        <dbReference type="ARBA" id="ARBA00022655"/>
    </source>
</evidence>
<evidence type="ECO:0000256" key="6">
    <source>
        <dbReference type="ARBA" id="ARBA00022857"/>
    </source>
</evidence>
<evidence type="ECO:0000256" key="10">
    <source>
        <dbReference type="RuleBase" id="RU362068"/>
    </source>
</evidence>
<dbReference type="EMBL" id="CP003547">
    <property type="protein sequence ID" value="AFP85419.1"/>
    <property type="molecule type" value="Genomic_DNA"/>
</dbReference>
<evidence type="ECO:0000313" key="14">
    <source>
        <dbReference type="Proteomes" id="UP000003937"/>
    </source>
</evidence>
<dbReference type="NCBIfam" id="NF005087">
    <property type="entry name" value="PRK06522.1-1"/>
    <property type="match status" value="1"/>
</dbReference>
<dbReference type="PANTHER" id="PTHR43765:SF2">
    <property type="entry name" value="2-DEHYDROPANTOATE 2-REDUCTASE"/>
    <property type="match status" value="1"/>
</dbReference>
<evidence type="ECO:0000259" key="11">
    <source>
        <dbReference type="Pfam" id="PF02558"/>
    </source>
</evidence>
<dbReference type="GO" id="GO:0015940">
    <property type="term" value="P:pantothenate biosynthetic process"/>
    <property type="evidence" value="ECO:0007669"/>
    <property type="project" value="UniProtKB-UniPathway"/>
</dbReference>
<comment type="pathway">
    <text evidence="1 10">Cofactor biosynthesis; (R)-pantothenate biosynthesis; (R)-pantoate from 3-methyl-2-oxobutanoate: step 2/2.</text>
</comment>
<organism evidence="13 14">
    <name type="scientific">secondary endosymbiont of Heteropsylla cubana</name>
    <dbReference type="NCBI Taxonomy" id="134287"/>
    <lineage>
        <taxon>Bacteria</taxon>
        <taxon>Pseudomonadati</taxon>
        <taxon>Pseudomonadota</taxon>
        <taxon>Gammaproteobacteria</taxon>
        <taxon>Enterobacterales</taxon>
        <taxon>Enterobacteriaceae</taxon>
        <taxon>aphid secondary symbionts</taxon>
    </lineage>
</organism>
<comment type="catalytic activity">
    <reaction evidence="9 10">
        <text>(R)-pantoate + NADP(+) = 2-dehydropantoate + NADPH + H(+)</text>
        <dbReference type="Rhea" id="RHEA:16233"/>
        <dbReference type="ChEBI" id="CHEBI:11561"/>
        <dbReference type="ChEBI" id="CHEBI:15378"/>
        <dbReference type="ChEBI" id="CHEBI:15980"/>
        <dbReference type="ChEBI" id="CHEBI:57783"/>
        <dbReference type="ChEBI" id="CHEBI:58349"/>
        <dbReference type="EC" id="1.1.1.169"/>
    </reaction>
</comment>
<dbReference type="GO" id="GO:0005737">
    <property type="term" value="C:cytoplasm"/>
    <property type="evidence" value="ECO:0007669"/>
    <property type="project" value="TreeGrafter"/>
</dbReference>
<dbReference type="Proteomes" id="UP000003937">
    <property type="component" value="Chromosome"/>
</dbReference>
<comment type="function">
    <text evidence="10">Catalyzes the NADPH-dependent reduction of ketopantoate into pantoic acid.</text>
</comment>
<feature type="domain" description="Ketopantoate reductase C-terminal" evidence="12">
    <location>
        <begin position="168"/>
        <end position="289"/>
    </location>
</feature>
<dbReference type="RefSeq" id="WP_014888716.1">
    <property type="nucleotide sequence ID" value="NC_018420.1"/>
</dbReference>
<dbReference type="InterPro" id="IPR036291">
    <property type="entry name" value="NAD(P)-bd_dom_sf"/>
</dbReference>
<dbReference type="Gene3D" id="3.40.50.720">
    <property type="entry name" value="NAD(P)-binding Rossmann-like Domain"/>
    <property type="match status" value="1"/>
</dbReference>
<keyword evidence="5 10" id="KW-0566">Pantothenate biosynthesis</keyword>
<dbReference type="Pfam" id="PF02558">
    <property type="entry name" value="ApbA"/>
    <property type="match status" value="1"/>
</dbReference>
<dbReference type="NCBIfam" id="TIGR00745">
    <property type="entry name" value="apbA_panE"/>
    <property type="match status" value="1"/>
</dbReference>
<dbReference type="OrthoDB" id="6530772at2"/>
<dbReference type="PANTHER" id="PTHR43765">
    <property type="entry name" value="2-DEHYDROPANTOATE 2-REDUCTASE-RELATED"/>
    <property type="match status" value="1"/>
</dbReference>
<evidence type="ECO:0000256" key="8">
    <source>
        <dbReference type="ARBA" id="ARBA00032024"/>
    </source>
</evidence>
<evidence type="ECO:0000256" key="1">
    <source>
        <dbReference type="ARBA" id="ARBA00004994"/>
    </source>
</evidence>
<evidence type="ECO:0000313" key="13">
    <source>
        <dbReference type="EMBL" id="AFP85419.1"/>
    </source>
</evidence>
<dbReference type="GO" id="GO:0050661">
    <property type="term" value="F:NADP binding"/>
    <property type="evidence" value="ECO:0007669"/>
    <property type="project" value="TreeGrafter"/>
</dbReference>
<reference evidence="13 14" key="1">
    <citation type="journal article" date="2012" name="Mol. Biol. Evol.">
        <title>Genome reduction and co-evolution between the primary and secondary bacterial symbionts of psyllids.</title>
        <authorList>
            <person name="Sloan D.B."/>
            <person name="Moran N.A."/>
        </authorList>
    </citation>
    <scope>NUCLEOTIDE SEQUENCE [LARGE SCALE GENOMIC DNA]</scope>
    <source>
        <strain evidence="13">Hcub_S</strain>
    </source>
</reference>
<dbReference type="Pfam" id="PF08546">
    <property type="entry name" value="ApbA_C"/>
    <property type="match status" value="1"/>
</dbReference>
<dbReference type="SUPFAM" id="SSF48179">
    <property type="entry name" value="6-phosphogluconate dehydrogenase C-terminal domain-like"/>
    <property type="match status" value="1"/>
</dbReference>
<evidence type="ECO:0000256" key="2">
    <source>
        <dbReference type="ARBA" id="ARBA00007870"/>
    </source>
</evidence>
<keyword evidence="6 10" id="KW-0521">NADP</keyword>
<evidence type="ECO:0000256" key="9">
    <source>
        <dbReference type="ARBA" id="ARBA00048793"/>
    </source>
</evidence>
<keyword evidence="14" id="KW-1185">Reference proteome</keyword>
<dbReference type="InterPro" id="IPR050838">
    <property type="entry name" value="Ketopantoate_reductase"/>
</dbReference>
<proteinExistence type="inferred from homology"/>
<dbReference type="Gene3D" id="1.10.1040.10">
    <property type="entry name" value="N-(1-d-carboxylethyl)-l-norvaline Dehydrogenase, domain 2"/>
    <property type="match status" value="1"/>
</dbReference>
<keyword evidence="7 10" id="KW-0560">Oxidoreductase</keyword>
<dbReference type="InterPro" id="IPR013328">
    <property type="entry name" value="6PGD_dom2"/>
</dbReference>
<dbReference type="AlphaFoldDB" id="J3Z545"/>
<dbReference type="InterPro" id="IPR003710">
    <property type="entry name" value="ApbA"/>
</dbReference>
<gene>
    <name evidence="13" type="ORF">A35E_00103</name>
</gene>
<name>J3Z545_9ENTR</name>
<evidence type="ECO:0000259" key="12">
    <source>
        <dbReference type="Pfam" id="PF08546"/>
    </source>
</evidence>
<protein>
    <recommendedName>
        <fullName evidence="4 10">2-dehydropantoate 2-reductase</fullName>
        <ecNumber evidence="3 10">1.1.1.169</ecNumber>
    </recommendedName>
    <alternativeName>
        <fullName evidence="8 10">Ketopantoate reductase</fullName>
    </alternativeName>
</protein>
<dbReference type="UniPathway" id="UPA00028">
    <property type="reaction ID" value="UER00004"/>
</dbReference>
<evidence type="ECO:0000256" key="3">
    <source>
        <dbReference type="ARBA" id="ARBA00013014"/>
    </source>
</evidence>
<dbReference type="InterPro" id="IPR008927">
    <property type="entry name" value="6-PGluconate_DH-like_C_sf"/>
</dbReference>
<evidence type="ECO:0000256" key="4">
    <source>
        <dbReference type="ARBA" id="ARBA00019465"/>
    </source>
</evidence>
<dbReference type="InterPro" id="IPR013332">
    <property type="entry name" value="KPR_N"/>
</dbReference>
<dbReference type="SUPFAM" id="SSF51735">
    <property type="entry name" value="NAD(P)-binding Rossmann-fold domains"/>
    <property type="match status" value="1"/>
</dbReference>
<dbReference type="GO" id="GO:0008677">
    <property type="term" value="F:2-dehydropantoate 2-reductase activity"/>
    <property type="evidence" value="ECO:0007669"/>
    <property type="project" value="UniProtKB-EC"/>
</dbReference>
<accession>J3Z545</accession>
<dbReference type="InterPro" id="IPR013752">
    <property type="entry name" value="KPA_reductase"/>
</dbReference>
<dbReference type="HOGENOM" id="CLU_031468_0_1_6"/>
<dbReference type="PATRIC" id="fig|134287.3.peg.94"/>
<feature type="domain" description="Ketopantoate reductase N-terminal" evidence="11">
    <location>
        <begin position="3"/>
        <end position="143"/>
    </location>
</feature>
<comment type="similarity">
    <text evidence="2 10">Belongs to the ketopantoate reductase family.</text>
</comment>
<sequence>MNITVLGCGALGQIWLTALGFHGHNIQGWLKTNKSQLNIVLIDLIGNENHLQFSANNSSHLAKSDLLIVTLKAWQVSVGVQGLLPQLRTDCGIILLHNGFGTQEELPALTQPLIIGNTTHAAYSKEEKIYYVSRGITRIGPGNNQAQQSSAIAKVLHTALPPVIWHQDVMASIWMKLAVNAVINPLTTVYSCRNGELIHYLQKIKLICYEIALVMTYEGHQIYDQCLLLYVKQIILRTKNNISSMLQDIQAKRKSEIDYITGYILQRACIHGLDIPENRRLFELIKKKEANYIKN</sequence>
<dbReference type="STRING" id="134287.A35E_00103"/>
<dbReference type="EC" id="1.1.1.169" evidence="3 10"/>
<dbReference type="KEGG" id="sehc:A35E_00103"/>
<evidence type="ECO:0000256" key="7">
    <source>
        <dbReference type="ARBA" id="ARBA00023002"/>
    </source>
</evidence>